<dbReference type="InterPro" id="IPR005311">
    <property type="entry name" value="PBP_dimer"/>
</dbReference>
<feature type="transmembrane region" description="Helical" evidence="5">
    <location>
        <begin position="52"/>
        <end position="71"/>
    </location>
</feature>
<dbReference type="Gene3D" id="3.90.1310.10">
    <property type="entry name" value="Penicillin-binding protein 2a (Domain 2)"/>
    <property type="match status" value="1"/>
</dbReference>
<dbReference type="InterPro" id="IPR036138">
    <property type="entry name" value="PBP_dimer_sf"/>
</dbReference>
<accession>A0A4Q7KLH7</accession>
<keyword evidence="9" id="KW-1185">Reference proteome</keyword>
<feature type="domain" description="Penicillin-binding protein transpeptidase" evidence="6">
    <location>
        <begin position="309"/>
        <end position="621"/>
    </location>
</feature>
<evidence type="ECO:0000256" key="1">
    <source>
        <dbReference type="ARBA" id="ARBA00004370"/>
    </source>
</evidence>
<keyword evidence="8" id="KW-0131">Cell cycle</keyword>
<dbReference type="InterPro" id="IPR001460">
    <property type="entry name" value="PCN-bd_Tpept"/>
</dbReference>
<protein>
    <submittedName>
        <fullName evidence="8">Cell division protein FtsI (Penicillin-binding protein 3)</fullName>
    </submittedName>
</protein>
<dbReference type="Pfam" id="PF03717">
    <property type="entry name" value="PBP_dimer"/>
    <property type="match status" value="1"/>
</dbReference>
<keyword evidence="5" id="KW-1133">Transmembrane helix</keyword>
<dbReference type="Gene3D" id="3.30.450.330">
    <property type="match status" value="1"/>
</dbReference>
<dbReference type="SUPFAM" id="SSF56519">
    <property type="entry name" value="Penicillin binding protein dimerisation domain"/>
    <property type="match status" value="1"/>
</dbReference>
<dbReference type="Proteomes" id="UP000294257">
    <property type="component" value="Unassembled WGS sequence"/>
</dbReference>
<gene>
    <name evidence="8" type="ORF">EV193_108145</name>
</gene>
<evidence type="ECO:0000313" key="8">
    <source>
        <dbReference type="EMBL" id="RZS34796.1"/>
    </source>
</evidence>
<keyword evidence="8" id="KW-0132">Cell division</keyword>
<feature type="domain" description="Penicillin-binding protein dimerisation" evidence="7">
    <location>
        <begin position="95"/>
        <end position="257"/>
    </location>
</feature>
<dbReference type="Gene3D" id="3.40.710.10">
    <property type="entry name" value="DD-peptidase/beta-lactamase superfamily"/>
    <property type="match status" value="1"/>
</dbReference>
<feature type="region of interest" description="Disordered" evidence="4">
    <location>
        <begin position="1"/>
        <end position="47"/>
    </location>
</feature>
<dbReference type="GO" id="GO:0051301">
    <property type="term" value="P:cell division"/>
    <property type="evidence" value="ECO:0007669"/>
    <property type="project" value="UniProtKB-KW"/>
</dbReference>
<evidence type="ECO:0000256" key="2">
    <source>
        <dbReference type="ARBA" id="ARBA00007171"/>
    </source>
</evidence>
<dbReference type="SUPFAM" id="SSF56601">
    <property type="entry name" value="beta-lactamase/transpeptidase-like"/>
    <property type="match status" value="1"/>
</dbReference>
<dbReference type="PANTHER" id="PTHR30627">
    <property type="entry name" value="PEPTIDOGLYCAN D,D-TRANSPEPTIDASE"/>
    <property type="match status" value="1"/>
</dbReference>
<reference evidence="8 9" key="1">
    <citation type="submission" date="2019-02" db="EMBL/GenBank/DDBJ databases">
        <title>Genomic Encyclopedia of Type Strains, Phase IV (KMG-IV): sequencing the most valuable type-strain genomes for metagenomic binning, comparative biology and taxonomic classification.</title>
        <authorList>
            <person name="Goeker M."/>
        </authorList>
    </citation>
    <scope>NUCLEOTIDE SEQUENCE [LARGE SCALE GENOMIC DNA]</scope>
    <source>
        <strain evidence="8 9">DSM 101727</strain>
    </source>
</reference>
<organism evidence="8 9">
    <name type="scientific">Herbihabitans rhizosphaerae</name>
    <dbReference type="NCBI Taxonomy" id="1872711"/>
    <lineage>
        <taxon>Bacteria</taxon>
        <taxon>Bacillati</taxon>
        <taxon>Actinomycetota</taxon>
        <taxon>Actinomycetes</taxon>
        <taxon>Pseudonocardiales</taxon>
        <taxon>Pseudonocardiaceae</taxon>
        <taxon>Herbihabitans</taxon>
    </lineage>
</organism>
<proteinExistence type="inferred from homology"/>
<sequence>MRPPAGGQGRRPARGRQAPGKGQPRRGNARPVANRGMRLSRRPQAHDHRKRVVVMRLLLIVPLVAALLQLVNVQGFKAGALAELASKQRSTEIELPASRGSITDRNGVQLAFSVESRALSYRPQAERAKYADKPGGYDARAAEIVAYLKQLLGDKVNEKEMLDKLRSDVTFTYLVNNGVEPAQARAITERFPEVIADYRATREYPGKSLAANIVGLANWRTDDPNPHKHNLHGLIGLENSRDNVLTGEPGRQVVDTAEGKDGVVIPGTARELQHATDGSDLELTIDADLQYDLQQRLTGYVERSGAKGGSAVIMDAKTGEVYALANDKTFDPTAGQFRDPKTMGNPAVTTPYEPGSVNKLVTAAAAIEAGVTTPEAVTPVPGTLRVADHVMHDAWPHGTQNFTTAGIFGKSSNIGTLLMARKVGEDRFSEVLKKFGLGERTGVGLPGEAPGSVPPRGQWSGTTFANLPIGQGLSMTVLQMAGMYQAIANDGVRVPPRIVRAQVKPDGTRVAEERPEGVRVVTEQTARTVRDMFRAVVQKAPGQNSGTGPAAAVAGYQISGKTGTAQQPDPATGRYSDSKYWITFAGILPADNPRFVVGIMLDAPNYGGPDGRSAAPLFHDVASFLAQRYNIPLSAVPSPVVPLVQ</sequence>
<evidence type="ECO:0000256" key="3">
    <source>
        <dbReference type="ARBA" id="ARBA00023136"/>
    </source>
</evidence>
<dbReference type="InterPro" id="IPR012338">
    <property type="entry name" value="Beta-lactam/transpept-like"/>
</dbReference>
<dbReference type="InterPro" id="IPR050515">
    <property type="entry name" value="Beta-lactam/transpept"/>
</dbReference>
<comment type="subcellular location">
    <subcellularLocation>
        <location evidence="1">Membrane</location>
    </subcellularLocation>
</comment>
<dbReference type="GO" id="GO:0005886">
    <property type="term" value="C:plasma membrane"/>
    <property type="evidence" value="ECO:0007669"/>
    <property type="project" value="TreeGrafter"/>
</dbReference>
<name>A0A4Q7KLH7_9PSEU</name>
<dbReference type="GO" id="GO:0071555">
    <property type="term" value="P:cell wall organization"/>
    <property type="evidence" value="ECO:0007669"/>
    <property type="project" value="TreeGrafter"/>
</dbReference>
<dbReference type="OrthoDB" id="9789078at2"/>
<comment type="caution">
    <text evidence="8">The sequence shown here is derived from an EMBL/GenBank/DDBJ whole genome shotgun (WGS) entry which is preliminary data.</text>
</comment>
<dbReference type="EMBL" id="SGWQ01000008">
    <property type="protein sequence ID" value="RZS34796.1"/>
    <property type="molecule type" value="Genomic_DNA"/>
</dbReference>
<evidence type="ECO:0000256" key="4">
    <source>
        <dbReference type="SAM" id="MobiDB-lite"/>
    </source>
</evidence>
<evidence type="ECO:0000259" key="6">
    <source>
        <dbReference type="Pfam" id="PF00905"/>
    </source>
</evidence>
<dbReference type="GO" id="GO:0008658">
    <property type="term" value="F:penicillin binding"/>
    <property type="evidence" value="ECO:0007669"/>
    <property type="project" value="InterPro"/>
</dbReference>
<comment type="similarity">
    <text evidence="2">Belongs to the transpeptidase family.</text>
</comment>
<keyword evidence="3 5" id="KW-0472">Membrane</keyword>
<keyword evidence="5" id="KW-0812">Transmembrane</keyword>
<dbReference type="PANTHER" id="PTHR30627:SF1">
    <property type="entry name" value="PEPTIDOGLYCAN D,D-TRANSPEPTIDASE FTSI"/>
    <property type="match status" value="1"/>
</dbReference>
<dbReference type="Pfam" id="PF00905">
    <property type="entry name" value="Transpeptidase"/>
    <property type="match status" value="1"/>
</dbReference>
<feature type="compositionally biased region" description="Basic residues" evidence="4">
    <location>
        <begin position="38"/>
        <end position="47"/>
    </location>
</feature>
<evidence type="ECO:0000313" key="9">
    <source>
        <dbReference type="Proteomes" id="UP000294257"/>
    </source>
</evidence>
<dbReference type="AlphaFoldDB" id="A0A4Q7KLH7"/>
<evidence type="ECO:0000259" key="7">
    <source>
        <dbReference type="Pfam" id="PF03717"/>
    </source>
</evidence>
<evidence type="ECO:0000256" key="5">
    <source>
        <dbReference type="SAM" id="Phobius"/>
    </source>
</evidence>
<dbReference type="RefSeq" id="WP_130346241.1">
    <property type="nucleotide sequence ID" value="NZ_SGWQ01000008.1"/>
</dbReference>